<comment type="caution">
    <text evidence="1">The sequence shown here is derived from an EMBL/GenBank/DDBJ whole genome shotgun (WGS) entry which is preliminary data.</text>
</comment>
<dbReference type="Proteomes" id="UP000789901">
    <property type="component" value="Unassembled WGS sequence"/>
</dbReference>
<sequence length="101" mass="11622">GPVHVRPCIKVCPSCYGQTSKECLYVKKYDSSSSSPLDLPKYENMALTPLADYETHHMENTDGEFFVTLLEDIYKLNCLQKQNQDKFLANLKDMQQMLIKV</sequence>
<evidence type="ECO:0000313" key="1">
    <source>
        <dbReference type="EMBL" id="CAG8855734.1"/>
    </source>
</evidence>
<feature type="non-terminal residue" evidence="1">
    <location>
        <position position="1"/>
    </location>
</feature>
<name>A0ABN7XP65_GIGMA</name>
<accession>A0ABN7XP65</accession>
<keyword evidence="2" id="KW-1185">Reference proteome</keyword>
<proteinExistence type="predicted"/>
<gene>
    <name evidence="1" type="ORF">GMARGA_LOCUS44555</name>
</gene>
<organism evidence="1 2">
    <name type="scientific">Gigaspora margarita</name>
    <dbReference type="NCBI Taxonomy" id="4874"/>
    <lineage>
        <taxon>Eukaryota</taxon>
        <taxon>Fungi</taxon>
        <taxon>Fungi incertae sedis</taxon>
        <taxon>Mucoromycota</taxon>
        <taxon>Glomeromycotina</taxon>
        <taxon>Glomeromycetes</taxon>
        <taxon>Diversisporales</taxon>
        <taxon>Gigasporaceae</taxon>
        <taxon>Gigaspora</taxon>
    </lineage>
</organism>
<feature type="non-terminal residue" evidence="1">
    <location>
        <position position="101"/>
    </location>
</feature>
<dbReference type="EMBL" id="CAJVQB010152558">
    <property type="protein sequence ID" value="CAG8855734.1"/>
    <property type="molecule type" value="Genomic_DNA"/>
</dbReference>
<reference evidence="1 2" key="1">
    <citation type="submission" date="2021-06" db="EMBL/GenBank/DDBJ databases">
        <authorList>
            <person name="Kallberg Y."/>
            <person name="Tangrot J."/>
            <person name="Rosling A."/>
        </authorList>
    </citation>
    <scope>NUCLEOTIDE SEQUENCE [LARGE SCALE GENOMIC DNA]</scope>
    <source>
        <strain evidence="1 2">120-4 pot B 10/14</strain>
    </source>
</reference>
<protein>
    <submittedName>
        <fullName evidence="1">37886_t:CDS:1</fullName>
    </submittedName>
</protein>
<evidence type="ECO:0000313" key="2">
    <source>
        <dbReference type="Proteomes" id="UP000789901"/>
    </source>
</evidence>